<dbReference type="InterPro" id="IPR000768">
    <property type="entry name" value="ART"/>
</dbReference>
<evidence type="ECO:0000256" key="4">
    <source>
        <dbReference type="ARBA" id="ARBA00022695"/>
    </source>
</evidence>
<dbReference type="Gene3D" id="2.120.10.30">
    <property type="entry name" value="TolB, C-terminal domain"/>
    <property type="match status" value="1"/>
</dbReference>
<evidence type="ECO:0000256" key="8">
    <source>
        <dbReference type="RuleBase" id="RU361228"/>
    </source>
</evidence>
<dbReference type="SUPFAM" id="SSF101898">
    <property type="entry name" value="NHL repeat"/>
    <property type="match status" value="1"/>
</dbReference>
<keyword evidence="9" id="KW-0175">Coiled coil</keyword>
<evidence type="ECO:0000256" key="9">
    <source>
        <dbReference type="SAM" id="Coils"/>
    </source>
</evidence>
<feature type="repeat" description="NHL" evidence="7">
    <location>
        <begin position="1"/>
        <end position="32"/>
    </location>
</feature>
<dbReference type="Pfam" id="PF01436">
    <property type="entry name" value="NHL"/>
    <property type="match status" value="2"/>
</dbReference>
<protein>
    <recommendedName>
        <fullName evidence="8">NAD(P)(+)--arginine ADP-ribosyltransferase</fullName>
        <ecNumber evidence="8">2.4.2.31</ecNumber>
    </recommendedName>
    <alternativeName>
        <fullName evidence="8">Mono(ADP-ribosyl)transferase</fullName>
    </alternativeName>
</protein>
<dbReference type="InterPro" id="IPR001258">
    <property type="entry name" value="NHL_repeat"/>
</dbReference>
<keyword evidence="5" id="KW-0677">Repeat</keyword>
<dbReference type="PROSITE" id="PS51996">
    <property type="entry name" value="TR_MART"/>
    <property type="match status" value="1"/>
</dbReference>
<proteinExistence type="inferred from homology"/>
<evidence type="ECO:0000256" key="3">
    <source>
        <dbReference type="ARBA" id="ARBA00022679"/>
    </source>
</evidence>
<evidence type="ECO:0000256" key="7">
    <source>
        <dbReference type="PROSITE-ProRule" id="PRU00504"/>
    </source>
</evidence>
<dbReference type="AlphaFoldDB" id="A0A6B2L373"/>
<comment type="similarity">
    <text evidence="1 8">Belongs to the Arg-specific ADP-ribosyltransferase family.</text>
</comment>
<dbReference type="SUPFAM" id="SSF56399">
    <property type="entry name" value="ADP-ribosylation"/>
    <property type="match status" value="1"/>
</dbReference>
<keyword evidence="3 8" id="KW-0808">Transferase</keyword>
<dbReference type="PANTHER" id="PTHR13833">
    <property type="match status" value="1"/>
</dbReference>
<evidence type="ECO:0000256" key="5">
    <source>
        <dbReference type="ARBA" id="ARBA00022737"/>
    </source>
</evidence>
<dbReference type="EC" id="2.4.2.31" evidence="8"/>
<keyword evidence="2 8" id="KW-0328">Glycosyltransferase</keyword>
<keyword evidence="4" id="KW-0548">Nucleotidyltransferase</keyword>
<dbReference type="PROSITE" id="PS51125">
    <property type="entry name" value="NHL"/>
    <property type="match status" value="1"/>
</dbReference>
<comment type="catalytic activity">
    <reaction evidence="6 8">
        <text>L-arginyl-[protein] + NAD(+) = N(omega)-(ADP-D-ribosyl)-L-arginyl-[protein] + nicotinamide + H(+)</text>
        <dbReference type="Rhea" id="RHEA:19149"/>
        <dbReference type="Rhea" id="RHEA-COMP:10532"/>
        <dbReference type="Rhea" id="RHEA-COMP:15087"/>
        <dbReference type="ChEBI" id="CHEBI:15378"/>
        <dbReference type="ChEBI" id="CHEBI:17154"/>
        <dbReference type="ChEBI" id="CHEBI:29965"/>
        <dbReference type="ChEBI" id="CHEBI:57540"/>
        <dbReference type="ChEBI" id="CHEBI:142554"/>
        <dbReference type="EC" id="2.4.2.31"/>
    </reaction>
</comment>
<organism evidence="10">
    <name type="scientific">Arcella intermedia</name>
    <dbReference type="NCBI Taxonomy" id="1963864"/>
    <lineage>
        <taxon>Eukaryota</taxon>
        <taxon>Amoebozoa</taxon>
        <taxon>Tubulinea</taxon>
        <taxon>Elardia</taxon>
        <taxon>Arcellinida</taxon>
        <taxon>Sphaerothecina</taxon>
        <taxon>Arcellidae</taxon>
        <taxon>Arcella</taxon>
    </lineage>
</organism>
<evidence type="ECO:0000256" key="2">
    <source>
        <dbReference type="ARBA" id="ARBA00022676"/>
    </source>
</evidence>
<dbReference type="GO" id="GO:0016779">
    <property type="term" value="F:nucleotidyltransferase activity"/>
    <property type="evidence" value="ECO:0007669"/>
    <property type="project" value="UniProtKB-KW"/>
</dbReference>
<dbReference type="Gene3D" id="3.90.176.10">
    <property type="entry name" value="Toxin ADP-ribosyltransferase, Chain A, domain 1"/>
    <property type="match status" value="1"/>
</dbReference>
<dbReference type="EMBL" id="GIBP01002437">
    <property type="protein sequence ID" value="NDV31406.1"/>
    <property type="molecule type" value="Transcribed_RNA"/>
</dbReference>
<reference evidence="10" key="1">
    <citation type="journal article" date="2020" name="J. Eukaryot. Microbiol.">
        <title>De novo Sequencing, Assembly and Annotation of the Transcriptome for the Free-Living Testate Amoeba Arcella intermedia.</title>
        <authorList>
            <person name="Ribeiro G.M."/>
            <person name="Porfirio-Sousa A.L."/>
            <person name="Maurer-Alcala X.X."/>
            <person name="Katz L.A."/>
            <person name="Lahr D.J.G."/>
        </authorList>
    </citation>
    <scope>NUCLEOTIDE SEQUENCE</scope>
</reference>
<dbReference type="PANTHER" id="PTHR13833:SF71">
    <property type="entry name" value="NHL DOMAIN-CONTAINING PROTEIN"/>
    <property type="match status" value="1"/>
</dbReference>
<accession>A0A6B2L373</accession>
<keyword evidence="8" id="KW-0521">NADP</keyword>
<evidence type="ECO:0000256" key="1">
    <source>
        <dbReference type="ARBA" id="ARBA00009558"/>
    </source>
</evidence>
<dbReference type="Pfam" id="PF01129">
    <property type="entry name" value="ART"/>
    <property type="match status" value="1"/>
</dbReference>
<evidence type="ECO:0000313" key="10">
    <source>
        <dbReference type="EMBL" id="NDV31406.1"/>
    </source>
</evidence>
<name>A0A6B2L373_9EUKA</name>
<evidence type="ECO:0000256" key="6">
    <source>
        <dbReference type="ARBA" id="ARBA00047597"/>
    </source>
</evidence>
<sequence length="451" mass="52598">MFNEPRGICVDFEGNVIVCDTDNHKIRKIGRNGIVSTIAGTTKGYCDGNVKDVKFDHPWGMCIDDDGNIYIADGSNLIRKMILSDNGKIAHQHSKAFESRNLKKEMRELKQQFSDLQKEMNQQQMEDTQFLKTEILNLNDKIEKQLNDIEMKITQNLTEELNLFKTSMEQVLRLQLEQFQNSMKQHLTIQIEESIKIKFQKENNDTHSNHKHSETGFIERQTLSITETVDFMAKLRLKTSKSFKDEMNLLKENPKMNNLESILDDIERWYEGWKWGKRNVHQLSEDEAKAICIYTHDCFGSKEENFYFKLNELLRQRKKNDMKDLEGYLFLIFKALDKLPNISTIIFRGIPKELKSKIIEEYQPGRPIHWSSFSSGTEDISIAKEFCGENGIIFEIKIQNGKSISNYSILPQEKEILLSPNMQFIVNSLKEEGGYLFVLLEEQQIIPPLIF</sequence>
<dbReference type="GO" id="GO:0106274">
    <property type="term" value="F:NAD+-protein-arginine ADP-ribosyltransferase activity"/>
    <property type="evidence" value="ECO:0007669"/>
    <property type="project" value="UniProtKB-EC"/>
</dbReference>
<keyword evidence="8" id="KW-0520">NAD</keyword>
<feature type="coiled-coil region" evidence="9">
    <location>
        <begin position="99"/>
        <end position="152"/>
    </location>
</feature>
<dbReference type="InterPro" id="IPR011042">
    <property type="entry name" value="6-blade_b-propeller_TolB-like"/>
</dbReference>